<evidence type="ECO:0000259" key="2">
    <source>
        <dbReference type="PROSITE" id="PS50200"/>
    </source>
</evidence>
<sequence length="266" mass="29558">VYLRALRPDIEYKTMSLSTSTTCRQMIVLLLAKFRLRHRDPNLFYMTMEVVVRAPGGAAPARRLLVLDDHACPAELQQCRPRGEARFSVAVRRGGLLRVYDSVLMPGSQYKSLLVSYRTTAEQLVQLLLNCYSNKENPQHYILHEVNKNPYSDRPLRCDECPLVIQSDWPRASRANLSFVLRRNISYALSLKSRVSWRRSLDQSSTDTESEHEDHNTTINSLVSASSVSSALSTSSNGSLSSTTSGIFSSSSGVSSGALSDSSGFT</sequence>
<dbReference type="CDD" id="cd17043">
    <property type="entry name" value="RA"/>
    <property type="match status" value="1"/>
</dbReference>
<dbReference type="SUPFAM" id="SSF54236">
    <property type="entry name" value="Ubiquitin-like"/>
    <property type="match status" value="2"/>
</dbReference>
<name>A0AAW0VUZ2_CHEQU</name>
<dbReference type="PANTHER" id="PTHR21298:SF2">
    <property type="entry name" value="GH01721P"/>
    <property type="match status" value="1"/>
</dbReference>
<evidence type="ECO:0000313" key="3">
    <source>
        <dbReference type="EMBL" id="KAK8720307.1"/>
    </source>
</evidence>
<organism evidence="3 4">
    <name type="scientific">Cherax quadricarinatus</name>
    <name type="common">Australian red claw crayfish</name>
    <dbReference type="NCBI Taxonomy" id="27406"/>
    <lineage>
        <taxon>Eukaryota</taxon>
        <taxon>Metazoa</taxon>
        <taxon>Ecdysozoa</taxon>
        <taxon>Arthropoda</taxon>
        <taxon>Crustacea</taxon>
        <taxon>Multicrustacea</taxon>
        <taxon>Malacostraca</taxon>
        <taxon>Eumalacostraca</taxon>
        <taxon>Eucarida</taxon>
        <taxon>Decapoda</taxon>
        <taxon>Pleocyemata</taxon>
        <taxon>Astacidea</taxon>
        <taxon>Parastacoidea</taxon>
        <taxon>Parastacidae</taxon>
        <taxon>Cherax</taxon>
    </lineage>
</organism>
<feature type="non-terminal residue" evidence="3">
    <location>
        <position position="1"/>
    </location>
</feature>
<dbReference type="GO" id="GO:0045743">
    <property type="term" value="P:positive regulation of fibroblast growth factor receptor signaling pathway"/>
    <property type="evidence" value="ECO:0007669"/>
    <property type="project" value="TreeGrafter"/>
</dbReference>
<evidence type="ECO:0000256" key="1">
    <source>
        <dbReference type="SAM" id="MobiDB-lite"/>
    </source>
</evidence>
<accession>A0AAW0VUZ2</accession>
<evidence type="ECO:0000313" key="4">
    <source>
        <dbReference type="Proteomes" id="UP001445076"/>
    </source>
</evidence>
<dbReference type="GO" id="GO:0007165">
    <property type="term" value="P:signal transduction"/>
    <property type="evidence" value="ECO:0007669"/>
    <property type="project" value="InterPro"/>
</dbReference>
<keyword evidence="4" id="KW-1185">Reference proteome</keyword>
<dbReference type="InterPro" id="IPR000159">
    <property type="entry name" value="RA_dom"/>
</dbReference>
<feature type="non-terminal residue" evidence="3">
    <location>
        <position position="266"/>
    </location>
</feature>
<proteinExistence type="predicted"/>
<dbReference type="Pfam" id="PF00788">
    <property type="entry name" value="RA"/>
    <property type="match status" value="2"/>
</dbReference>
<dbReference type="EMBL" id="JARKIK010000591">
    <property type="protein sequence ID" value="KAK8720307.1"/>
    <property type="molecule type" value="Genomic_DNA"/>
</dbReference>
<dbReference type="Gene3D" id="3.10.20.90">
    <property type="entry name" value="Phosphatidylinositol 3-kinase Catalytic Subunit, Chain A, domain 1"/>
    <property type="match status" value="2"/>
</dbReference>
<dbReference type="AlphaFoldDB" id="A0AAW0VUZ2"/>
<dbReference type="Proteomes" id="UP001445076">
    <property type="component" value="Unassembled WGS sequence"/>
</dbReference>
<dbReference type="SMART" id="SM00314">
    <property type="entry name" value="RA"/>
    <property type="match status" value="2"/>
</dbReference>
<gene>
    <name evidence="3" type="ORF">OTU49_013421</name>
</gene>
<feature type="region of interest" description="Disordered" evidence="1">
    <location>
        <begin position="235"/>
        <end position="266"/>
    </location>
</feature>
<feature type="domain" description="Ras-associating" evidence="2">
    <location>
        <begin position="1"/>
        <end position="87"/>
    </location>
</feature>
<protein>
    <recommendedName>
        <fullName evidence="2">Ras-associating domain-containing protein</fullName>
    </recommendedName>
</protein>
<feature type="domain" description="Ras-associating" evidence="2">
    <location>
        <begin position="93"/>
        <end position="186"/>
    </location>
</feature>
<comment type="caution">
    <text evidence="3">The sequence shown here is derived from an EMBL/GenBank/DDBJ whole genome shotgun (WGS) entry which is preliminary data.</text>
</comment>
<dbReference type="InterPro" id="IPR029071">
    <property type="entry name" value="Ubiquitin-like_domsf"/>
</dbReference>
<dbReference type="PROSITE" id="PS50200">
    <property type="entry name" value="RA"/>
    <property type="match status" value="2"/>
</dbReference>
<dbReference type="PANTHER" id="PTHR21298">
    <property type="entry name" value="GH01721P"/>
    <property type="match status" value="1"/>
</dbReference>
<reference evidence="3 4" key="1">
    <citation type="journal article" date="2024" name="BMC Genomics">
        <title>Genome assembly of redclaw crayfish (Cherax quadricarinatus) provides insights into its immune adaptation and hypoxia tolerance.</title>
        <authorList>
            <person name="Liu Z."/>
            <person name="Zheng J."/>
            <person name="Li H."/>
            <person name="Fang K."/>
            <person name="Wang S."/>
            <person name="He J."/>
            <person name="Zhou D."/>
            <person name="Weng S."/>
            <person name="Chi M."/>
            <person name="Gu Z."/>
            <person name="He J."/>
            <person name="Li F."/>
            <person name="Wang M."/>
        </authorList>
    </citation>
    <scope>NUCLEOTIDE SEQUENCE [LARGE SCALE GENOMIC DNA]</scope>
    <source>
        <strain evidence="3">ZL_2023a</strain>
    </source>
</reference>
<dbReference type="GO" id="GO:0045742">
    <property type="term" value="P:positive regulation of epidermal growth factor receptor signaling pathway"/>
    <property type="evidence" value="ECO:0007669"/>
    <property type="project" value="TreeGrafter"/>
</dbReference>